<dbReference type="EMBL" id="PGOL01002655">
    <property type="protein sequence ID" value="PKI46266.1"/>
    <property type="molecule type" value="Genomic_DNA"/>
</dbReference>
<dbReference type="Proteomes" id="UP000233551">
    <property type="component" value="Unassembled WGS sequence"/>
</dbReference>
<gene>
    <name evidence="1" type="ORF">CRG98_033336</name>
</gene>
<reference evidence="1 2" key="1">
    <citation type="submission" date="2017-11" db="EMBL/GenBank/DDBJ databases">
        <title>De-novo sequencing of pomegranate (Punica granatum L.) genome.</title>
        <authorList>
            <person name="Akparov Z."/>
            <person name="Amiraslanov A."/>
            <person name="Hajiyeva S."/>
            <person name="Abbasov M."/>
            <person name="Kaur K."/>
            <person name="Hamwieh A."/>
            <person name="Solovyev V."/>
            <person name="Salamov A."/>
            <person name="Braich B."/>
            <person name="Kosarev P."/>
            <person name="Mahmoud A."/>
            <person name="Hajiyev E."/>
            <person name="Babayeva S."/>
            <person name="Izzatullayeva V."/>
            <person name="Mammadov A."/>
            <person name="Mammadov A."/>
            <person name="Sharifova S."/>
            <person name="Ojaghi J."/>
            <person name="Eynullazada K."/>
            <person name="Bayramov B."/>
            <person name="Abdulazimova A."/>
            <person name="Shahmuradov I."/>
        </authorList>
    </citation>
    <scope>NUCLEOTIDE SEQUENCE [LARGE SCALE GENOMIC DNA]</scope>
    <source>
        <strain evidence="2">cv. AG2017</strain>
        <tissue evidence="1">Leaf</tissue>
    </source>
</reference>
<organism evidence="1 2">
    <name type="scientific">Punica granatum</name>
    <name type="common">Pomegranate</name>
    <dbReference type="NCBI Taxonomy" id="22663"/>
    <lineage>
        <taxon>Eukaryota</taxon>
        <taxon>Viridiplantae</taxon>
        <taxon>Streptophyta</taxon>
        <taxon>Embryophyta</taxon>
        <taxon>Tracheophyta</taxon>
        <taxon>Spermatophyta</taxon>
        <taxon>Magnoliopsida</taxon>
        <taxon>eudicotyledons</taxon>
        <taxon>Gunneridae</taxon>
        <taxon>Pentapetalae</taxon>
        <taxon>rosids</taxon>
        <taxon>malvids</taxon>
        <taxon>Myrtales</taxon>
        <taxon>Lythraceae</taxon>
        <taxon>Punica</taxon>
    </lineage>
</organism>
<evidence type="ECO:0000313" key="1">
    <source>
        <dbReference type="EMBL" id="PKI46266.1"/>
    </source>
</evidence>
<sequence>MLERTARALERSGKCAGESGEQSCALGVRGRATSGQLGVERAWASGCSKSGHGDVHACMRLSRTHGRTLERLRAQARTIECADVRSGNVRARACARERP</sequence>
<accession>A0A2I0IS46</accession>
<dbReference type="AlphaFoldDB" id="A0A2I0IS46"/>
<protein>
    <submittedName>
        <fullName evidence="1">Uncharacterized protein</fullName>
    </submittedName>
</protein>
<name>A0A2I0IS46_PUNGR</name>
<evidence type="ECO:0000313" key="2">
    <source>
        <dbReference type="Proteomes" id="UP000233551"/>
    </source>
</evidence>
<keyword evidence="2" id="KW-1185">Reference proteome</keyword>
<comment type="caution">
    <text evidence="1">The sequence shown here is derived from an EMBL/GenBank/DDBJ whole genome shotgun (WGS) entry which is preliminary data.</text>
</comment>
<proteinExistence type="predicted"/>